<dbReference type="Pfam" id="PF02931">
    <property type="entry name" value="Neur_chan_LBD"/>
    <property type="match status" value="1"/>
</dbReference>
<dbReference type="InterPro" id="IPR006201">
    <property type="entry name" value="Neur_channel"/>
</dbReference>
<feature type="transmembrane region" description="Helical" evidence="5">
    <location>
        <begin position="237"/>
        <end position="260"/>
    </location>
</feature>
<dbReference type="CDD" id="cd19051">
    <property type="entry name" value="LGIC_TM_cation"/>
    <property type="match status" value="1"/>
</dbReference>
<feature type="domain" description="Neurotransmitter-gated ion-channel ligand-binding" evidence="7">
    <location>
        <begin position="33"/>
        <end position="236"/>
    </location>
</feature>
<keyword evidence="2 5" id="KW-0812">Transmembrane</keyword>
<dbReference type="InterPro" id="IPR036734">
    <property type="entry name" value="Neur_chan_lig-bd_sf"/>
</dbReference>
<feature type="transmembrane region" description="Helical" evidence="5">
    <location>
        <begin position="388"/>
        <end position="411"/>
    </location>
</feature>
<dbReference type="InterPro" id="IPR006029">
    <property type="entry name" value="Neurotrans-gated_channel_TM"/>
</dbReference>
<dbReference type="InterPro" id="IPR006202">
    <property type="entry name" value="Neur_chan_lig-bd"/>
</dbReference>
<dbReference type="CDD" id="cd18989">
    <property type="entry name" value="LGIC_ECD_cation"/>
    <property type="match status" value="1"/>
</dbReference>
<dbReference type="SUPFAM" id="SSF90112">
    <property type="entry name" value="Neurotransmitter-gated ion-channel transmembrane pore"/>
    <property type="match status" value="1"/>
</dbReference>
<dbReference type="SUPFAM" id="SSF63712">
    <property type="entry name" value="Nicotinic receptor ligand binding domain-like"/>
    <property type="match status" value="1"/>
</dbReference>
<keyword evidence="3 5" id="KW-1133">Transmembrane helix</keyword>
<sequence length="413" mass="46905">MALNSKQLCFLLTLITIIFCFRGTYCASRTEAETVYSSLFSSYIKEIRPGSDQNTPLTVNITYFLLAINSFDEVSGIIDVPSMFSLSWEDEKLTWNPWTNGNLYYLLVPQTALWLPKLYLTTPSKAFKAIGDDEYVLRILFNGYVYWSTGGIIKSTCSPDTTYFPFDTQNCTLNIFAFGYTLDEFKFNVTSKVDLRYFQENGEWELVESVGNGVTVTDDEYETSMAVFEIIIKRRPAYFVVSILCPVVFLVFLNPLVFVLPVESGERMSFCLTILLSFAVFMTLVDDVMPKSSEPAMALVSYYILGTIVQSGFVTVINVFLLAGYHKSDDARVPRILRFLTRKWCCSSNKNRIQKININSTNEPDKNSDNLADDNEVTWKMAISFIDCALFIFCYTLAIASTIGFMVRLIIGK</sequence>
<accession>A0ABQ9FUS1</accession>
<gene>
    <name evidence="9" type="ORF">KUTeg_004561</name>
</gene>
<keyword evidence="10" id="KW-1185">Reference proteome</keyword>
<comment type="caution">
    <text evidence="9">The sequence shown here is derived from an EMBL/GenBank/DDBJ whole genome shotgun (WGS) entry which is preliminary data.</text>
</comment>
<dbReference type="Pfam" id="PF02932">
    <property type="entry name" value="Neur_chan_memb"/>
    <property type="match status" value="1"/>
</dbReference>
<evidence type="ECO:0000313" key="10">
    <source>
        <dbReference type="Proteomes" id="UP001217089"/>
    </source>
</evidence>
<reference evidence="9 10" key="1">
    <citation type="submission" date="2022-12" db="EMBL/GenBank/DDBJ databases">
        <title>Chromosome-level genome of Tegillarca granosa.</title>
        <authorList>
            <person name="Kim J."/>
        </authorList>
    </citation>
    <scope>NUCLEOTIDE SEQUENCE [LARGE SCALE GENOMIC DNA]</scope>
    <source>
        <strain evidence="9">Teg-2019</strain>
        <tissue evidence="9">Adductor muscle</tissue>
    </source>
</reference>
<name>A0ABQ9FUS1_TEGGR</name>
<organism evidence="9 10">
    <name type="scientific">Tegillarca granosa</name>
    <name type="common">Malaysian cockle</name>
    <name type="synonym">Anadara granosa</name>
    <dbReference type="NCBI Taxonomy" id="220873"/>
    <lineage>
        <taxon>Eukaryota</taxon>
        <taxon>Metazoa</taxon>
        <taxon>Spiralia</taxon>
        <taxon>Lophotrochozoa</taxon>
        <taxon>Mollusca</taxon>
        <taxon>Bivalvia</taxon>
        <taxon>Autobranchia</taxon>
        <taxon>Pteriomorphia</taxon>
        <taxon>Arcoida</taxon>
        <taxon>Arcoidea</taxon>
        <taxon>Arcidae</taxon>
        <taxon>Tegillarca</taxon>
    </lineage>
</organism>
<evidence type="ECO:0000256" key="1">
    <source>
        <dbReference type="ARBA" id="ARBA00004141"/>
    </source>
</evidence>
<evidence type="ECO:0000259" key="7">
    <source>
        <dbReference type="Pfam" id="PF02931"/>
    </source>
</evidence>
<dbReference type="PRINTS" id="PR00252">
    <property type="entry name" value="NRIONCHANNEL"/>
</dbReference>
<feature type="chain" id="PRO_5046302460" evidence="6">
    <location>
        <begin position="27"/>
        <end position="413"/>
    </location>
</feature>
<evidence type="ECO:0000256" key="3">
    <source>
        <dbReference type="ARBA" id="ARBA00022989"/>
    </source>
</evidence>
<keyword evidence="6" id="KW-0732">Signal</keyword>
<evidence type="ECO:0000256" key="2">
    <source>
        <dbReference type="ARBA" id="ARBA00022692"/>
    </source>
</evidence>
<protein>
    <submittedName>
        <fullName evidence="9">Uncharacterized protein</fullName>
    </submittedName>
</protein>
<evidence type="ECO:0000259" key="8">
    <source>
        <dbReference type="Pfam" id="PF02932"/>
    </source>
</evidence>
<evidence type="ECO:0000256" key="4">
    <source>
        <dbReference type="ARBA" id="ARBA00023136"/>
    </source>
</evidence>
<proteinExistence type="predicted"/>
<feature type="signal peptide" evidence="6">
    <location>
        <begin position="1"/>
        <end position="26"/>
    </location>
</feature>
<feature type="transmembrane region" description="Helical" evidence="5">
    <location>
        <begin position="267"/>
        <end position="285"/>
    </location>
</feature>
<dbReference type="PANTHER" id="PTHR18945">
    <property type="entry name" value="NEUROTRANSMITTER GATED ION CHANNEL"/>
    <property type="match status" value="1"/>
</dbReference>
<dbReference type="InterPro" id="IPR036719">
    <property type="entry name" value="Neuro-gated_channel_TM_sf"/>
</dbReference>
<evidence type="ECO:0000313" key="9">
    <source>
        <dbReference type="EMBL" id="KAJ8319470.1"/>
    </source>
</evidence>
<dbReference type="Gene3D" id="1.20.58.390">
    <property type="entry name" value="Neurotransmitter-gated ion-channel transmembrane domain"/>
    <property type="match status" value="1"/>
</dbReference>
<dbReference type="InterPro" id="IPR038050">
    <property type="entry name" value="Neuro_actylchol_rec"/>
</dbReference>
<keyword evidence="4 5" id="KW-0472">Membrane</keyword>
<comment type="subcellular location">
    <subcellularLocation>
        <location evidence="1">Membrane</location>
        <topology evidence="1">Multi-pass membrane protein</topology>
    </subcellularLocation>
</comment>
<evidence type="ECO:0000256" key="6">
    <source>
        <dbReference type="SAM" id="SignalP"/>
    </source>
</evidence>
<evidence type="ECO:0000256" key="5">
    <source>
        <dbReference type="SAM" id="Phobius"/>
    </source>
</evidence>
<dbReference type="Proteomes" id="UP001217089">
    <property type="component" value="Unassembled WGS sequence"/>
</dbReference>
<dbReference type="Gene3D" id="2.70.170.10">
    <property type="entry name" value="Neurotransmitter-gated ion-channel ligand-binding domain"/>
    <property type="match status" value="1"/>
</dbReference>
<dbReference type="EMBL" id="JARBDR010000214">
    <property type="protein sequence ID" value="KAJ8319470.1"/>
    <property type="molecule type" value="Genomic_DNA"/>
</dbReference>
<feature type="transmembrane region" description="Helical" evidence="5">
    <location>
        <begin position="300"/>
        <end position="325"/>
    </location>
</feature>
<feature type="domain" description="Neurotransmitter-gated ion-channel transmembrane" evidence="8">
    <location>
        <begin position="244"/>
        <end position="346"/>
    </location>
</feature>